<keyword evidence="1" id="KW-1133">Transmembrane helix</keyword>
<name>A0A225WCW2_9STRA</name>
<gene>
    <name evidence="2" type="ORF">PHMEG_00011151</name>
</gene>
<dbReference type="EMBL" id="NBNE01001165">
    <property type="protein sequence ID" value="OWZ15244.1"/>
    <property type="molecule type" value="Genomic_DNA"/>
</dbReference>
<dbReference type="OrthoDB" id="125879at2759"/>
<dbReference type="Proteomes" id="UP000198211">
    <property type="component" value="Unassembled WGS sequence"/>
</dbReference>
<keyword evidence="1" id="KW-0812">Transmembrane</keyword>
<keyword evidence="3" id="KW-1185">Reference proteome</keyword>
<reference evidence="3" key="1">
    <citation type="submission" date="2017-03" db="EMBL/GenBank/DDBJ databases">
        <title>Phytopthora megakarya and P. palmivora, two closely related causual agents of cacao black pod achieved similar genome size and gene model numbers by different mechanisms.</title>
        <authorList>
            <person name="Ali S."/>
            <person name="Shao J."/>
            <person name="Larry D.J."/>
            <person name="Kronmiller B."/>
            <person name="Shen D."/>
            <person name="Strem M.D."/>
            <person name="Melnick R.L."/>
            <person name="Guiltinan M.J."/>
            <person name="Tyler B.M."/>
            <person name="Meinhardt L.W."/>
            <person name="Bailey B.A."/>
        </authorList>
    </citation>
    <scope>NUCLEOTIDE SEQUENCE [LARGE SCALE GENOMIC DNA]</scope>
    <source>
        <strain evidence="3">zdho120</strain>
    </source>
</reference>
<comment type="caution">
    <text evidence="2">The sequence shown here is derived from an EMBL/GenBank/DDBJ whole genome shotgun (WGS) entry which is preliminary data.</text>
</comment>
<evidence type="ECO:0000313" key="2">
    <source>
        <dbReference type="EMBL" id="OWZ15244.1"/>
    </source>
</evidence>
<evidence type="ECO:0000256" key="1">
    <source>
        <dbReference type="SAM" id="Phobius"/>
    </source>
</evidence>
<protein>
    <submittedName>
        <fullName evidence="2">Uncharacterized protein</fullName>
    </submittedName>
</protein>
<keyword evidence="1" id="KW-0472">Membrane</keyword>
<dbReference type="STRING" id="4795.A0A225WCW2"/>
<dbReference type="AlphaFoldDB" id="A0A225WCW2"/>
<proteinExistence type="predicted"/>
<sequence>MKLNRVRSVNELPPVPRRRMTAQRILMVAWFCVGMVPLLLQIRSYLKFMAPHKITETVVEPPYSERDITQLDLCPIEELYIARVRWNIEATYFHEIHHGRLCHFVVPQYNIHGNYLLGPTKTTSSSPTPEYYFYHGSIGYFAFYEEAEGAYCAQDKTAYVHDTMNTGSYGGVWLLYRVKMRCYISCKRYGRRCDFTEEPINRWIAVVYVQENMRLTAHERLTGTGQQCCIC</sequence>
<accession>A0A225WCW2</accession>
<evidence type="ECO:0000313" key="3">
    <source>
        <dbReference type="Proteomes" id="UP000198211"/>
    </source>
</evidence>
<organism evidence="2 3">
    <name type="scientific">Phytophthora megakarya</name>
    <dbReference type="NCBI Taxonomy" id="4795"/>
    <lineage>
        <taxon>Eukaryota</taxon>
        <taxon>Sar</taxon>
        <taxon>Stramenopiles</taxon>
        <taxon>Oomycota</taxon>
        <taxon>Peronosporomycetes</taxon>
        <taxon>Peronosporales</taxon>
        <taxon>Peronosporaceae</taxon>
        <taxon>Phytophthora</taxon>
    </lineage>
</organism>
<feature type="transmembrane region" description="Helical" evidence="1">
    <location>
        <begin position="21"/>
        <end position="40"/>
    </location>
</feature>